<evidence type="ECO:0000256" key="1">
    <source>
        <dbReference type="SAM" id="MobiDB-lite"/>
    </source>
</evidence>
<organism evidence="2 3">
    <name type="scientific">Photobacterium kishitanii</name>
    <dbReference type="NCBI Taxonomy" id="318456"/>
    <lineage>
        <taxon>Bacteria</taxon>
        <taxon>Pseudomonadati</taxon>
        <taxon>Pseudomonadota</taxon>
        <taxon>Gammaproteobacteria</taxon>
        <taxon>Vibrionales</taxon>
        <taxon>Vibrionaceae</taxon>
        <taxon>Photobacterium</taxon>
    </lineage>
</organism>
<proteinExistence type="predicted"/>
<dbReference type="AlphaFoldDB" id="A0A2T3KMZ7"/>
<sequence length="573" mass="62238">MDIKKITTLASLSFIVAGCSSFHSQEYKNIKADFHDSEKDMEKYKKNNVAKIIAGATINDFYVDNTPVKIKIQDRLNLPSTYPNTISVYSALPITEKELAARLLEDYKIKIKINRLIILDSDDKAEKKESGGKNTGAKDPIADSPIGTVSDTAKEDENGGQGEDPNDPLFGGPSTANLNDIRPIDYTGSISGFMDLIASDRKLDWKYDEDSNEFIFYDMDTVTFDIIDNSGTSTREINVKSSLDGTGDGLSSNSNQTSSTSSTFNNWETVENLISGMKSKYGSFTADQKHGRVTVTDTKDVINRMKKVIDSANDVSDTQIVLDVTFLKFTVNKKSSFGLDLTTTSASDIVKNVLTGGVKSKYSDSAASSIYSMEFSKAGIGANLSSLGEYGVVNYKFNDQIVSMNDEMTPYQKSVDETIITKIKIPEDDDDDKKDSGSPSGKSSSSAGDDKDKAKAEPETSIHKTGLTSNWISRVIGDRVKVNGQISLVSNQKMIVREDLSGLTLPTDDSLSLVVNTIIDNGKTKVASVKEIIEDKASAKGAGGENSIITGGGETTEKQREISVVLVTPYILK</sequence>
<dbReference type="PROSITE" id="PS51257">
    <property type="entry name" value="PROKAR_LIPOPROTEIN"/>
    <property type="match status" value="1"/>
</dbReference>
<name>A0A2T3KMZ7_9GAMM</name>
<accession>A0A2T3KMZ7</accession>
<evidence type="ECO:0000313" key="3">
    <source>
        <dbReference type="Proteomes" id="UP000241426"/>
    </source>
</evidence>
<gene>
    <name evidence="2" type="ORF">C9J27_03955</name>
</gene>
<dbReference type="EMBL" id="PYNF01000002">
    <property type="protein sequence ID" value="PSV01187.1"/>
    <property type="molecule type" value="Genomic_DNA"/>
</dbReference>
<reference evidence="2 3" key="1">
    <citation type="submission" date="2018-01" db="EMBL/GenBank/DDBJ databases">
        <title>Whole genome sequencing of Histamine producing bacteria.</title>
        <authorList>
            <person name="Butler K."/>
        </authorList>
    </citation>
    <scope>NUCLEOTIDE SEQUENCE [LARGE SCALE GENOMIC DNA]</scope>
    <source>
        <strain evidence="2 3">FS-7.2</strain>
    </source>
</reference>
<feature type="region of interest" description="Disordered" evidence="1">
    <location>
        <begin position="243"/>
        <end position="263"/>
    </location>
</feature>
<feature type="region of interest" description="Disordered" evidence="1">
    <location>
        <begin position="423"/>
        <end position="462"/>
    </location>
</feature>
<evidence type="ECO:0008006" key="4">
    <source>
        <dbReference type="Google" id="ProtNLM"/>
    </source>
</evidence>
<feature type="compositionally biased region" description="Low complexity" evidence="1">
    <location>
        <begin position="437"/>
        <end position="447"/>
    </location>
</feature>
<evidence type="ECO:0000313" key="2">
    <source>
        <dbReference type="EMBL" id="PSV01187.1"/>
    </source>
</evidence>
<dbReference type="RefSeq" id="WP_107288914.1">
    <property type="nucleotide sequence ID" value="NZ_PYNF01000002.1"/>
</dbReference>
<feature type="compositionally biased region" description="Basic and acidic residues" evidence="1">
    <location>
        <begin position="448"/>
        <end position="462"/>
    </location>
</feature>
<protein>
    <recommendedName>
        <fullName evidence="4">Secretin N-terminal domain-containing protein</fullName>
    </recommendedName>
</protein>
<comment type="caution">
    <text evidence="2">The sequence shown here is derived from an EMBL/GenBank/DDBJ whole genome shotgun (WGS) entry which is preliminary data.</text>
</comment>
<feature type="region of interest" description="Disordered" evidence="1">
    <location>
        <begin position="124"/>
        <end position="176"/>
    </location>
</feature>
<dbReference type="Proteomes" id="UP000241426">
    <property type="component" value="Unassembled WGS sequence"/>
</dbReference>